<name>A0ABW2VPA4_9ACTN</name>
<dbReference type="Proteomes" id="UP001596957">
    <property type="component" value="Unassembled WGS sequence"/>
</dbReference>
<dbReference type="RefSeq" id="WP_381251217.1">
    <property type="nucleotide sequence ID" value="NZ_JBHTBI010000006.1"/>
</dbReference>
<organism evidence="1 2">
    <name type="scientific">Streptomyces lutosisoli</name>
    <dbReference type="NCBI Taxonomy" id="2665721"/>
    <lineage>
        <taxon>Bacteria</taxon>
        <taxon>Bacillati</taxon>
        <taxon>Actinomycetota</taxon>
        <taxon>Actinomycetes</taxon>
        <taxon>Kitasatosporales</taxon>
        <taxon>Streptomycetaceae</taxon>
        <taxon>Streptomyces</taxon>
    </lineage>
</organism>
<gene>
    <name evidence="1" type="ORF">ACFQZP_29740</name>
</gene>
<protein>
    <submittedName>
        <fullName evidence="1">Uncharacterized protein</fullName>
    </submittedName>
</protein>
<keyword evidence="2" id="KW-1185">Reference proteome</keyword>
<proteinExistence type="predicted"/>
<accession>A0ABW2VPA4</accession>
<evidence type="ECO:0000313" key="1">
    <source>
        <dbReference type="EMBL" id="MFD0285799.1"/>
    </source>
</evidence>
<reference evidence="2" key="1">
    <citation type="journal article" date="2019" name="Int. J. Syst. Evol. Microbiol.">
        <title>The Global Catalogue of Microorganisms (GCM) 10K type strain sequencing project: providing services to taxonomists for standard genome sequencing and annotation.</title>
        <authorList>
            <consortium name="The Broad Institute Genomics Platform"/>
            <consortium name="The Broad Institute Genome Sequencing Center for Infectious Disease"/>
            <person name="Wu L."/>
            <person name="Ma J."/>
        </authorList>
    </citation>
    <scope>NUCLEOTIDE SEQUENCE [LARGE SCALE GENOMIC DNA]</scope>
    <source>
        <strain evidence="2">CGMCC 4.7198</strain>
    </source>
</reference>
<sequence length="148" mass="16333">MDHADKVDQDAVLRARTMLLGSGRLSLGQQVEAYRVLSVVSPLTYLPKLTEALLSYGYAPEVRDRPEVQLARHAEAAVTARRVDAGDPKRTELLVRALSAYRYELYAVGRRAEGFAMNGGLIHAKARSQTLVELSHSPLADRRPPRGP</sequence>
<dbReference type="EMBL" id="JBHTEC010000001">
    <property type="protein sequence ID" value="MFD0285799.1"/>
    <property type="molecule type" value="Genomic_DNA"/>
</dbReference>
<evidence type="ECO:0000313" key="2">
    <source>
        <dbReference type="Proteomes" id="UP001596957"/>
    </source>
</evidence>
<comment type="caution">
    <text evidence="1">The sequence shown here is derived from an EMBL/GenBank/DDBJ whole genome shotgun (WGS) entry which is preliminary data.</text>
</comment>